<comment type="similarity">
    <text evidence="2">Belongs to the microviridae F protein family.</text>
</comment>
<sequence length="224" mass="24405">PGPQKGDSITLPLGTTAPLQSTGDGIPKFYIDGISGYQIEAHSDESLDVFPSTVTTESNPLSWNDVKLECDLSTATSATINEIRQAFQMQKLLERDARGGTRYTEVIRAHFGVSSPDARLQRPELIMAGTMPIIGREVAATNRSSGASLPVGELGAYAMGADTGPRCVKSFTEHGYVLTLISARADLDYQQGLDKLWSRTSKYDFYWPALAQIGEQAVKNREIF</sequence>
<accession>X2JCG4</accession>
<dbReference type="GO" id="GO:0039615">
    <property type="term" value="C:T=1 icosahedral viral capsid"/>
    <property type="evidence" value="ECO:0007669"/>
    <property type="project" value="UniProtKB-KW"/>
</dbReference>
<evidence type="ECO:0000256" key="1">
    <source>
        <dbReference type="ARBA" id="ARBA00004328"/>
    </source>
</evidence>
<keyword evidence="5" id="KW-0946">Virion</keyword>
<feature type="non-terminal residue" evidence="6">
    <location>
        <position position="224"/>
    </location>
</feature>
<comment type="subcellular location">
    <subcellularLocation>
        <location evidence="1">Virion</location>
    </subcellularLocation>
</comment>
<dbReference type="Pfam" id="PF02305">
    <property type="entry name" value="Phage_F"/>
    <property type="match status" value="1"/>
</dbReference>
<evidence type="ECO:0000256" key="2">
    <source>
        <dbReference type="ARBA" id="ARBA00009963"/>
    </source>
</evidence>
<dbReference type="InterPro" id="IPR016184">
    <property type="entry name" value="Capsid/spike_ssDNA_virus"/>
</dbReference>
<reference evidence="6" key="2">
    <citation type="journal article" date="2014" name="ISME J.">
        <title>Diversity of environmental single-stranded DNA phages revealed by PCR amplification of the partial major capsid protein.</title>
        <authorList>
            <person name="Hopkins M."/>
            <person name="Kailasan S."/>
            <person name="Cohen A."/>
            <person name="Roux S."/>
            <person name="Tucker K.P."/>
            <person name="Shevenell A."/>
            <person name="Agbandje-McKenna M."/>
            <person name="Breitbart M."/>
        </authorList>
    </citation>
    <scope>NUCLEOTIDE SEQUENCE</scope>
</reference>
<keyword evidence="4" id="KW-0167">Capsid protein</keyword>
<dbReference type="Gene3D" id="2.60.169.10">
    <property type="entry name" value="Microviridae F protein"/>
    <property type="match status" value="1"/>
</dbReference>
<proteinExistence type="inferred from homology"/>
<feature type="non-terminal residue" evidence="6">
    <location>
        <position position="1"/>
    </location>
</feature>
<dbReference type="SUPFAM" id="SSF88645">
    <property type="entry name" value="ssDNA viruses"/>
    <property type="match status" value="1"/>
</dbReference>
<organism evidence="6">
    <name type="scientific">Gokushovirinae environmental samples</name>
    <dbReference type="NCBI Taxonomy" id="1478972"/>
    <lineage>
        <taxon>Viruses</taxon>
        <taxon>Monodnaviria</taxon>
        <taxon>Sangervirae</taxon>
        <taxon>Phixviricota</taxon>
        <taxon>Malgrandaviricetes</taxon>
        <taxon>Petitvirales</taxon>
        <taxon>Microviridae</taxon>
        <taxon>environmental samples</taxon>
    </lineage>
</organism>
<evidence type="ECO:0000256" key="4">
    <source>
        <dbReference type="ARBA" id="ARBA00022561"/>
    </source>
</evidence>
<evidence type="ECO:0000313" key="6">
    <source>
        <dbReference type="EMBL" id="AHN52785.1"/>
    </source>
</evidence>
<dbReference type="GO" id="GO:0005198">
    <property type="term" value="F:structural molecule activity"/>
    <property type="evidence" value="ECO:0007669"/>
    <property type="project" value="InterPro"/>
</dbReference>
<reference evidence="6" key="1">
    <citation type="submission" date="2013-09" db="EMBL/GenBank/DDBJ databases">
        <authorList>
            <person name="Hopkins M.S."/>
            <person name="Breitbart M."/>
        </authorList>
    </citation>
    <scope>NUCLEOTIDE SEQUENCE</scope>
</reference>
<keyword evidence="3" id="KW-1140">T=1 icosahedral capsid protein</keyword>
<evidence type="ECO:0000256" key="5">
    <source>
        <dbReference type="ARBA" id="ARBA00022844"/>
    </source>
</evidence>
<dbReference type="InterPro" id="IPR037002">
    <property type="entry name" value="Microviridae_protein_F_sf"/>
</dbReference>
<name>X2JCG4_9VIRU</name>
<evidence type="ECO:0000256" key="3">
    <source>
        <dbReference type="ARBA" id="ARBA00022431"/>
    </source>
</evidence>
<dbReference type="EMBL" id="KF689385">
    <property type="protein sequence ID" value="AHN52785.1"/>
    <property type="molecule type" value="Genomic_DNA"/>
</dbReference>
<dbReference type="InterPro" id="IPR003514">
    <property type="entry name" value="Microviridae_protein_F"/>
</dbReference>
<protein>
    <submittedName>
        <fullName evidence="6">Major capsid protein</fullName>
    </submittedName>
</protein>